<keyword evidence="4 5" id="KW-0472">Membrane</keyword>
<reference evidence="6" key="1">
    <citation type="submission" date="2020-08" db="EMBL/GenBank/DDBJ databases">
        <title>Genome public.</title>
        <authorList>
            <person name="Liu C."/>
            <person name="Sun Q."/>
        </authorList>
    </citation>
    <scope>NUCLEOTIDE SEQUENCE</scope>
    <source>
        <strain evidence="6">NSJ-32</strain>
    </source>
</reference>
<keyword evidence="3 5" id="KW-1133">Transmembrane helix</keyword>
<keyword evidence="7" id="KW-1185">Reference proteome</keyword>
<evidence type="ECO:0000313" key="7">
    <source>
        <dbReference type="Proteomes" id="UP000657006"/>
    </source>
</evidence>
<gene>
    <name evidence="6" type="ORF">H8730_13960</name>
</gene>
<evidence type="ECO:0000256" key="3">
    <source>
        <dbReference type="ARBA" id="ARBA00022989"/>
    </source>
</evidence>
<feature type="transmembrane region" description="Helical" evidence="5">
    <location>
        <begin position="37"/>
        <end position="57"/>
    </location>
</feature>
<evidence type="ECO:0000256" key="1">
    <source>
        <dbReference type="ARBA" id="ARBA00022475"/>
    </source>
</evidence>
<dbReference type="PANTHER" id="PTHR35529">
    <property type="entry name" value="MANGANESE EFFLUX PUMP MNTP-RELATED"/>
    <property type="match status" value="1"/>
</dbReference>
<evidence type="ECO:0000256" key="5">
    <source>
        <dbReference type="SAM" id="Phobius"/>
    </source>
</evidence>
<accession>A0A926DVG4</accession>
<organism evidence="6 7">
    <name type="scientific">Bianquea renquensis</name>
    <dbReference type="NCBI Taxonomy" id="2763661"/>
    <lineage>
        <taxon>Bacteria</taxon>
        <taxon>Bacillati</taxon>
        <taxon>Bacillota</taxon>
        <taxon>Clostridia</taxon>
        <taxon>Eubacteriales</taxon>
        <taxon>Bianqueaceae</taxon>
        <taxon>Bianquea</taxon>
    </lineage>
</organism>
<feature type="transmembrane region" description="Helical" evidence="5">
    <location>
        <begin position="160"/>
        <end position="178"/>
    </location>
</feature>
<feature type="transmembrane region" description="Helical" evidence="5">
    <location>
        <begin position="103"/>
        <end position="122"/>
    </location>
</feature>
<dbReference type="Proteomes" id="UP000657006">
    <property type="component" value="Unassembled WGS sequence"/>
</dbReference>
<comment type="caution">
    <text evidence="6">The sequence shown here is derived from an EMBL/GenBank/DDBJ whole genome shotgun (WGS) entry which is preliminary data.</text>
</comment>
<keyword evidence="2 5" id="KW-0812">Transmembrane</keyword>
<feature type="transmembrane region" description="Helical" evidence="5">
    <location>
        <begin position="63"/>
        <end position="82"/>
    </location>
</feature>
<keyword evidence="1" id="KW-1003">Cell membrane</keyword>
<dbReference type="RefSeq" id="WP_177720258.1">
    <property type="nucleotide sequence ID" value="NZ_JACRSQ010000027.1"/>
</dbReference>
<evidence type="ECO:0000313" key="6">
    <source>
        <dbReference type="EMBL" id="MBC8544648.1"/>
    </source>
</evidence>
<name>A0A926DVG4_9FIRM</name>
<evidence type="ECO:0000256" key="4">
    <source>
        <dbReference type="ARBA" id="ARBA00023136"/>
    </source>
</evidence>
<dbReference type="InterPro" id="IPR003810">
    <property type="entry name" value="Mntp/YtaF"/>
</dbReference>
<sequence>MGLLSIVFLGIATNLDNLFIGIAFGARKRNITLLQNVLIASISAITAYVACLFAVLISSHFSVYANIAGSIFLLLLGFIGLLKPTPSNSEVSVDRPLHIKETALLGGSLAINCLPVAIGAGSAGISPLGLSASVFLFSVFVLAVGIHFGKKLASCCHERTLNALSSLLLILIGVWELFH</sequence>
<dbReference type="AlphaFoldDB" id="A0A926DVG4"/>
<dbReference type="Pfam" id="PF02659">
    <property type="entry name" value="Mntp"/>
    <property type="match status" value="1"/>
</dbReference>
<dbReference type="PANTHER" id="PTHR35529:SF2">
    <property type="entry name" value="SPORULATION PROTEIN YTAF-RELATED"/>
    <property type="match status" value="1"/>
</dbReference>
<feature type="transmembrane region" description="Helical" evidence="5">
    <location>
        <begin position="128"/>
        <end position="148"/>
    </location>
</feature>
<proteinExistence type="predicted"/>
<evidence type="ECO:0000256" key="2">
    <source>
        <dbReference type="ARBA" id="ARBA00022692"/>
    </source>
</evidence>
<feature type="transmembrane region" description="Helical" evidence="5">
    <location>
        <begin position="6"/>
        <end position="25"/>
    </location>
</feature>
<protein>
    <submittedName>
        <fullName evidence="6">Manganese efflux pump</fullName>
    </submittedName>
</protein>
<dbReference type="EMBL" id="JACRSQ010000027">
    <property type="protein sequence ID" value="MBC8544648.1"/>
    <property type="molecule type" value="Genomic_DNA"/>
</dbReference>